<evidence type="ECO:0000256" key="3">
    <source>
        <dbReference type="ARBA" id="ARBA00022448"/>
    </source>
</evidence>
<dbReference type="PROSITE" id="PS51201">
    <property type="entry name" value="RCK_N"/>
    <property type="match status" value="1"/>
</dbReference>
<dbReference type="PANTHER" id="PTHR42751:SF3">
    <property type="entry name" value="SODIUM_GLUTAMATE SYMPORTER"/>
    <property type="match status" value="1"/>
</dbReference>
<name>A0A3B7RDQ9_9BACT</name>
<feature type="transmembrane region" description="Helical" evidence="8">
    <location>
        <begin position="178"/>
        <end position="197"/>
    </location>
</feature>
<dbReference type="Gene3D" id="3.30.70.1450">
    <property type="entry name" value="Regulator of K+ conductance, C-terminal domain"/>
    <property type="match status" value="1"/>
</dbReference>
<dbReference type="GO" id="GO:1902600">
    <property type="term" value="P:proton transmembrane transport"/>
    <property type="evidence" value="ECO:0007669"/>
    <property type="project" value="InterPro"/>
</dbReference>
<dbReference type="KEGG" id="hyh:D3Y59_10025"/>
<feature type="domain" description="RCK N-terminal" evidence="9">
    <location>
        <begin position="417"/>
        <end position="534"/>
    </location>
</feature>
<dbReference type="OrthoDB" id="9781411at2"/>
<dbReference type="GO" id="GO:0006813">
    <property type="term" value="P:potassium ion transport"/>
    <property type="evidence" value="ECO:0007669"/>
    <property type="project" value="UniProtKB-KW"/>
</dbReference>
<keyword evidence="4" id="KW-0406">Ion transport</keyword>
<feature type="transmembrane region" description="Helical" evidence="8">
    <location>
        <begin position="86"/>
        <end position="105"/>
    </location>
</feature>
<evidence type="ECO:0000313" key="12">
    <source>
        <dbReference type="Proteomes" id="UP000262802"/>
    </source>
</evidence>
<evidence type="ECO:0000256" key="4">
    <source>
        <dbReference type="ARBA" id="ARBA00022538"/>
    </source>
</evidence>
<dbReference type="RefSeq" id="WP_119444926.1">
    <property type="nucleotide sequence ID" value="NZ_CP032317.1"/>
</dbReference>
<evidence type="ECO:0000256" key="1">
    <source>
        <dbReference type="ARBA" id="ARBA00004141"/>
    </source>
</evidence>
<keyword evidence="6 8" id="KW-1133">Transmembrane helix</keyword>
<reference evidence="11 12" key="1">
    <citation type="submission" date="2018-09" db="EMBL/GenBank/DDBJ databases">
        <title>Hymenobacter medium sp. nov., isolated from R2A medium.</title>
        <authorList>
            <person name="Yingchao G."/>
        </authorList>
    </citation>
    <scope>NUCLEOTIDE SEQUENCE [LARGE SCALE GENOMIC DNA]</scope>
    <source>
        <strain evidence="12">sh-6</strain>
    </source>
</reference>
<feature type="transmembrane region" description="Helical" evidence="8">
    <location>
        <begin position="117"/>
        <end position="135"/>
    </location>
</feature>
<dbReference type="InterPro" id="IPR038770">
    <property type="entry name" value="Na+/solute_symporter_sf"/>
</dbReference>
<dbReference type="Gene3D" id="3.40.50.720">
    <property type="entry name" value="NAD(P)-binding Rossmann-like Domain"/>
    <property type="match status" value="1"/>
</dbReference>
<sequence>MHVPMLSDLLIILLLSVGVILLFNRVKLPSIIGYLVTGMVAGPYALGLVHAPAKVNQLAELGVMLLMFIIGLEFSLHSLSRIKRAVFLGGALQVGLTIAAVYVLARGMGSPPATAVFWGFLIALSSTAIVLKLLQEQSQVESVHGQVILAILIFQDLIVVPMMLLVPLLSGQIIGSPWLTVSIMLAKMLGVLVLVVLGAKYLMPRLLLLVARTRSRELFLLTIIGTCVGVAWLTAEAGLSMALGAFLAGLIISESEYSYEAVSNVMPFREVFASFFFVSIGMLFDVQVLLEYPVRILLLTLGVMALKVLLTPAAAAFLRVPVRAVLLAGLALCQVGEFSFILSLAGLEAGLISHSSYQLFLAISILTMCLTPVVMLVAEPVVSHMMRVPLPQALQEHLHPEPPNAEPATSLGESVLDNHLVVIGYGLNGRNLVRAAKHAHIPYVIVDTDADTVHRQLKRGEPILYGDATHAHVLEHVRIERARVVVVAISDPAGSLRVVAAVRRLNPEACIIVRSLYLHERKELYQLGATEVIAEEMETSIEILARVLARYLVPLHEIDALVRQLRGGNIVRPSSLTGAEWSGMHVGLAGLELATVPVPDEAVLVGKTLSESEMRQHYGINLLAIRRNGHMLDQMRPDTIIHGHDTLYVFGKPDQVERLAHELHADETFA</sequence>
<evidence type="ECO:0000256" key="8">
    <source>
        <dbReference type="SAM" id="Phobius"/>
    </source>
</evidence>
<feature type="domain" description="RCK C-terminal" evidence="10">
    <location>
        <begin position="581"/>
        <end position="665"/>
    </location>
</feature>
<feature type="transmembrane region" description="Helical" evidence="8">
    <location>
        <begin position="325"/>
        <end position="347"/>
    </location>
</feature>
<dbReference type="Proteomes" id="UP000262802">
    <property type="component" value="Chromosome"/>
</dbReference>
<keyword evidence="7 8" id="KW-0472">Membrane</keyword>
<dbReference type="SUPFAM" id="SSF116726">
    <property type="entry name" value="TrkA C-terminal domain-like"/>
    <property type="match status" value="1"/>
</dbReference>
<dbReference type="Gene3D" id="1.20.1530.20">
    <property type="match status" value="1"/>
</dbReference>
<keyword evidence="5 8" id="KW-0812">Transmembrane</keyword>
<dbReference type="GO" id="GO:0016020">
    <property type="term" value="C:membrane"/>
    <property type="evidence" value="ECO:0007669"/>
    <property type="project" value="UniProtKB-SubCell"/>
</dbReference>
<feature type="transmembrane region" description="Helical" evidence="8">
    <location>
        <begin position="359"/>
        <end position="378"/>
    </location>
</feature>
<dbReference type="InterPro" id="IPR036291">
    <property type="entry name" value="NAD(P)-bd_dom_sf"/>
</dbReference>
<dbReference type="GO" id="GO:0015297">
    <property type="term" value="F:antiporter activity"/>
    <property type="evidence" value="ECO:0007669"/>
    <property type="project" value="InterPro"/>
</dbReference>
<protein>
    <submittedName>
        <fullName evidence="11">Potassium transporter KefB</fullName>
    </submittedName>
</protein>
<feature type="transmembrane region" description="Helical" evidence="8">
    <location>
        <begin position="271"/>
        <end position="290"/>
    </location>
</feature>
<feature type="transmembrane region" description="Helical" evidence="8">
    <location>
        <begin position="31"/>
        <end position="51"/>
    </location>
</feature>
<proteinExistence type="inferred from homology"/>
<dbReference type="SUPFAM" id="SSF51735">
    <property type="entry name" value="NAD(P)-binding Rossmann-fold domains"/>
    <property type="match status" value="1"/>
</dbReference>
<keyword evidence="4" id="KW-0633">Potassium transport</keyword>
<dbReference type="InterPro" id="IPR003148">
    <property type="entry name" value="RCK_N"/>
</dbReference>
<dbReference type="GO" id="GO:0008324">
    <property type="term" value="F:monoatomic cation transmembrane transporter activity"/>
    <property type="evidence" value="ECO:0007669"/>
    <property type="project" value="InterPro"/>
</dbReference>
<dbReference type="Pfam" id="PF02080">
    <property type="entry name" value="TrkA_C"/>
    <property type="match status" value="1"/>
</dbReference>
<dbReference type="EMBL" id="CP032317">
    <property type="protein sequence ID" value="AYA37356.1"/>
    <property type="molecule type" value="Genomic_DNA"/>
</dbReference>
<evidence type="ECO:0000256" key="7">
    <source>
        <dbReference type="ARBA" id="ARBA00023136"/>
    </source>
</evidence>
<evidence type="ECO:0000259" key="10">
    <source>
        <dbReference type="PROSITE" id="PS51202"/>
    </source>
</evidence>
<dbReference type="InterPro" id="IPR036721">
    <property type="entry name" value="RCK_C_sf"/>
</dbReference>
<gene>
    <name evidence="11" type="ORF">D3Y59_10025</name>
</gene>
<dbReference type="InterPro" id="IPR006153">
    <property type="entry name" value="Cation/H_exchanger_TM"/>
</dbReference>
<evidence type="ECO:0000256" key="5">
    <source>
        <dbReference type="ARBA" id="ARBA00022692"/>
    </source>
</evidence>
<dbReference type="PANTHER" id="PTHR42751">
    <property type="entry name" value="SODIUM/HYDROGEN EXCHANGER FAMILY/TRKA DOMAIN PROTEIN"/>
    <property type="match status" value="1"/>
</dbReference>
<feature type="transmembrane region" description="Helical" evidence="8">
    <location>
        <begin position="218"/>
        <end position="235"/>
    </location>
</feature>
<evidence type="ECO:0000313" key="11">
    <source>
        <dbReference type="EMBL" id="AYA37356.1"/>
    </source>
</evidence>
<dbReference type="Pfam" id="PF00999">
    <property type="entry name" value="Na_H_Exchanger"/>
    <property type="match status" value="1"/>
</dbReference>
<dbReference type="Pfam" id="PF02254">
    <property type="entry name" value="TrkA_N"/>
    <property type="match status" value="1"/>
</dbReference>
<comment type="similarity">
    <text evidence="2">Belongs to the monovalent cation:proton antiporter 2 (CPA2) transporter (TC 2.A.37) family.</text>
</comment>
<feature type="transmembrane region" description="Helical" evidence="8">
    <location>
        <begin position="296"/>
        <end position="318"/>
    </location>
</feature>
<accession>A0A3B7RDQ9</accession>
<evidence type="ECO:0000256" key="2">
    <source>
        <dbReference type="ARBA" id="ARBA00005551"/>
    </source>
</evidence>
<keyword evidence="12" id="KW-1185">Reference proteome</keyword>
<feature type="transmembrane region" description="Helical" evidence="8">
    <location>
        <begin position="147"/>
        <end position="166"/>
    </location>
</feature>
<dbReference type="AlphaFoldDB" id="A0A3B7RDQ9"/>
<dbReference type="InterPro" id="IPR006037">
    <property type="entry name" value="RCK_C"/>
</dbReference>
<keyword evidence="4" id="KW-0630">Potassium</keyword>
<comment type="subcellular location">
    <subcellularLocation>
        <location evidence="1">Membrane</location>
        <topology evidence="1">Multi-pass membrane protein</topology>
    </subcellularLocation>
</comment>
<evidence type="ECO:0000259" key="9">
    <source>
        <dbReference type="PROSITE" id="PS51201"/>
    </source>
</evidence>
<organism evidence="11 12">
    <name type="scientific">Hymenobacter oligotrophus</name>
    <dbReference type="NCBI Taxonomy" id="2319843"/>
    <lineage>
        <taxon>Bacteria</taxon>
        <taxon>Pseudomonadati</taxon>
        <taxon>Bacteroidota</taxon>
        <taxon>Cytophagia</taxon>
        <taxon>Cytophagales</taxon>
        <taxon>Hymenobacteraceae</taxon>
        <taxon>Hymenobacter</taxon>
    </lineage>
</organism>
<keyword evidence="3" id="KW-0813">Transport</keyword>
<dbReference type="PROSITE" id="PS51202">
    <property type="entry name" value="RCK_C"/>
    <property type="match status" value="1"/>
</dbReference>
<evidence type="ECO:0000256" key="6">
    <source>
        <dbReference type="ARBA" id="ARBA00022989"/>
    </source>
</evidence>
<feature type="transmembrane region" description="Helical" evidence="8">
    <location>
        <begin position="57"/>
        <end position="74"/>
    </location>
</feature>
<feature type="transmembrane region" description="Helical" evidence="8">
    <location>
        <begin position="6"/>
        <end position="24"/>
    </location>
</feature>